<keyword evidence="1" id="KW-0547">Nucleotide-binding</keyword>
<evidence type="ECO:0000313" key="4">
    <source>
        <dbReference type="EMBL" id="KJH47797.1"/>
    </source>
</evidence>
<dbReference type="AlphaFoldDB" id="A0A0D8XVG0"/>
<keyword evidence="5" id="KW-1185">Reference proteome</keyword>
<dbReference type="Gene3D" id="3.40.50.300">
    <property type="entry name" value="P-loop containing nucleotide triphosphate hydrolases"/>
    <property type="match status" value="1"/>
</dbReference>
<dbReference type="Pfam" id="PF00071">
    <property type="entry name" value="Ras"/>
    <property type="match status" value="1"/>
</dbReference>
<dbReference type="PROSITE" id="PS51417">
    <property type="entry name" value="ARF"/>
    <property type="match status" value="1"/>
</dbReference>
<dbReference type="InterPro" id="IPR001806">
    <property type="entry name" value="Small_GTPase"/>
</dbReference>
<evidence type="ECO:0000256" key="3">
    <source>
        <dbReference type="SAM" id="Phobius"/>
    </source>
</evidence>
<keyword evidence="2" id="KW-0342">GTP-binding</keyword>
<dbReference type="GO" id="GO:0005525">
    <property type="term" value="F:GTP binding"/>
    <property type="evidence" value="ECO:0007669"/>
    <property type="project" value="UniProtKB-KW"/>
</dbReference>
<keyword evidence="3" id="KW-0472">Membrane</keyword>
<dbReference type="InterPro" id="IPR050227">
    <property type="entry name" value="Rab"/>
</dbReference>
<dbReference type="InterPro" id="IPR027417">
    <property type="entry name" value="P-loop_NTPase"/>
</dbReference>
<dbReference type="SUPFAM" id="SSF52540">
    <property type="entry name" value="P-loop containing nucleoside triphosphate hydrolases"/>
    <property type="match status" value="1"/>
</dbReference>
<accession>A0A0D8XVG0</accession>
<evidence type="ECO:0000256" key="2">
    <source>
        <dbReference type="ARBA" id="ARBA00023134"/>
    </source>
</evidence>
<dbReference type="EMBL" id="KN716292">
    <property type="protein sequence ID" value="KJH47797.1"/>
    <property type="molecule type" value="Genomic_DNA"/>
</dbReference>
<dbReference type="Proteomes" id="UP000053766">
    <property type="component" value="Unassembled WGS sequence"/>
</dbReference>
<feature type="transmembrane region" description="Helical" evidence="3">
    <location>
        <begin position="191"/>
        <end position="212"/>
    </location>
</feature>
<reference evidence="4 5" key="1">
    <citation type="submission" date="2013-11" db="EMBL/GenBank/DDBJ databases">
        <title>Draft genome of the bovine lungworm Dictyocaulus viviparus.</title>
        <authorList>
            <person name="Mitreva M."/>
        </authorList>
    </citation>
    <scope>NUCLEOTIDE SEQUENCE [LARGE SCALE GENOMIC DNA]</scope>
    <source>
        <strain evidence="4 5">HannoverDv2000</strain>
    </source>
</reference>
<protein>
    <submittedName>
        <fullName evidence="4">Ras family protein</fullName>
    </submittedName>
</protein>
<keyword evidence="3" id="KW-1133">Transmembrane helix</keyword>
<dbReference type="SMART" id="SM00176">
    <property type="entry name" value="RAN"/>
    <property type="match status" value="1"/>
</dbReference>
<dbReference type="STRING" id="29172.A0A0D8XVG0"/>
<dbReference type="PROSITE" id="PS51421">
    <property type="entry name" value="RAS"/>
    <property type="match status" value="1"/>
</dbReference>
<keyword evidence="3" id="KW-0812">Transmembrane</keyword>
<dbReference type="NCBIfam" id="TIGR00231">
    <property type="entry name" value="small_GTP"/>
    <property type="match status" value="1"/>
</dbReference>
<gene>
    <name evidence="4" type="ORF">DICVIV_06089</name>
</gene>
<dbReference type="OrthoDB" id="63533at2759"/>
<dbReference type="SMART" id="SM00174">
    <property type="entry name" value="RHO"/>
    <property type="match status" value="1"/>
</dbReference>
<dbReference type="SMART" id="SM00175">
    <property type="entry name" value="RAB"/>
    <property type="match status" value="1"/>
</dbReference>
<dbReference type="PROSITE" id="PS51419">
    <property type="entry name" value="RAB"/>
    <property type="match status" value="1"/>
</dbReference>
<sequence>MMVQWKNVRLLFDNEICGRAFNSMNPKDFVDIKVVIVGDTAAGKTAILKRFFDETFEEEVSSTIGIDFRHVIYQLQDKTSVRLRVWDTAGQERFRHLSPSFIRDAHVILIVVDITSSNILEQIERWTSFVQGVQNNESLLIFVGNKCDLKQRSENKQIEKLIAEYNAPYIETSAKTGENIRENYRRPITKHLGVILVVGNVPDCLAVFSVLFEIYKFV</sequence>
<evidence type="ECO:0000256" key="1">
    <source>
        <dbReference type="ARBA" id="ARBA00022741"/>
    </source>
</evidence>
<dbReference type="SMART" id="SM00173">
    <property type="entry name" value="RAS"/>
    <property type="match status" value="1"/>
</dbReference>
<evidence type="ECO:0000313" key="5">
    <source>
        <dbReference type="Proteomes" id="UP000053766"/>
    </source>
</evidence>
<dbReference type="FunFam" id="3.40.50.300:FF:001462">
    <property type="entry name" value="Small GTP-binding protein, putative"/>
    <property type="match status" value="1"/>
</dbReference>
<reference evidence="5" key="2">
    <citation type="journal article" date="2016" name="Sci. Rep.">
        <title>Dictyocaulus viviparus genome, variome and transcriptome elucidate lungworm biology and support future intervention.</title>
        <authorList>
            <person name="McNulty S.N."/>
            <person name="Strube C."/>
            <person name="Rosa B.A."/>
            <person name="Martin J.C."/>
            <person name="Tyagi R."/>
            <person name="Choi Y.J."/>
            <person name="Wang Q."/>
            <person name="Hallsworth Pepin K."/>
            <person name="Zhang X."/>
            <person name="Ozersky P."/>
            <person name="Wilson R.K."/>
            <person name="Sternberg P.W."/>
            <person name="Gasser R.B."/>
            <person name="Mitreva M."/>
        </authorList>
    </citation>
    <scope>NUCLEOTIDE SEQUENCE [LARGE SCALE GENOMIC DNA]</scope>
    <source>
        <strain evidence="5">HannoverDv2000</strain>
    </source>
</reference>
<dbReference type="PRINTS" id="PR00449">
    <property type="entry name" value="RASTRNSFRMNG"/>
</dbReference>
<dbReference type="InterPro" id="IPR005225">
    <property type="entry name" value="Small_GTP-bd"/>
</dbReference>
<dbReference type="CDD" id="cd00154">
    <property type="entry name" value="Rab"/>
    <property type="match status" value="1"/>
</dbReference>
<proteinExistence type="predicted"/>
<dbReference type="PANTHER" id="PTHR47977">
    <property type="entry name" value="RAS-RELATED PROTEIN RAB"/>
    <property type="match status" value="1"/>
</dbReference>
<name>A0A0D8XVG0_DICVI</name>
<dbReference type="GO" id="GO:0003924">
    <property type="term" value="F:GTPase activity"/>
    <property type="evidence" value="ECO:0007669"/>
    <property type="project" value="InterPro"/>
</dbReference>
<organism evidence="4 5">
    <name type="scientific">Dictyocaulus viviparus</name>
    <name type="common">Bovine lungworm</name>
    <dbReference type="NCBI Taxonomy" id="29172"/>
    <lineage>
        <taxon>Eukaryota</taxon>
        <taxon>Metazoa</taxon>
        <taxon>Ecdysozoa</taxon>
        <taxon>Nematoda</taxon>
        <taxon>Chromadorea</taxon>
        <taxon>Rhabditida</taxon>
        <taxon>Rhabditina</taxon>
        <taxon>Rhabditomorpha</taxon>
        <taxon>Strongyloidea</taxon>
        <taxon>Metastrongylidae</taxon>
        <taxon>Dictyocaulus</taxon>
    </lineage>
</organism>